<dbReference type="eggNOG" id="ENOG5033RUQ">
    <property type="taxonomic scope" value="Bacteria"/>
</dbReference>
<dbReference type="OrthoDB" id="4378081at2"/>
<name>A4T6J9_MYCGI</name>
<gene>
    <name evidence="1" type="ordered locus">Mflv_1978</name>
</gene>
<dbReference type="KEGG" id="mgi:Mflv_1978"/>
<dbReference type="STRING" id="350054.Mflv_1978"/>
<accession>A4T6J9</accession>
<evidence type="ECO:0008006" key="2">
    <source>
        <dbReference type="Google" id="ProtNLM"/>
    </source>
</evidence>
<proteinExistence type="predicted"/>
<dbReference type="AlphaFoldDB" id="A4T6J9"/>
<sequence>MAQGVSTRGDVLVNETSDGVNLNDIWEEIQDVLELYNAERSAVASLLSYRTIQVADAVPQSVSSDSFEEATEAGIPRAIRPPSDVLRLGYNFKDWDLRTAFTWKFLRAATAEQITASVTRIFESDNKNITGAILERLCNPTPVYNEWNHTCYGLWCNDGQTPPPYLGRTFPSSTTHYWTTGSNVIDSQDIEDMIRAIKVKGYGQVGTTMLILANPDDVDAATMTAWRAGVEYRTGGPLPKFDFIPSALLPAWISDETIHGNVPSTEFNGLEVWGSYNGALLIQSNFVPAGYVIVAASGGPNSDMNPVALREHPNPAYQGLRVIPGHGPYPLQDSFFARGFGTGVRHRSAAVVCKITTSSTYTAPTKLQIPR</sequence>
<organism evidence="1">
    <name type="scientific">Mycolicibacterium gilvum (strain PYR-GCK)</name>
    <name type="common">Mycobacterium gilvum (strain PYR-GCK)</name>
    <dbReference type="NCBI Taxonomy" id="350054"/>
    <lineage>
        <taxon>Bacteria</taxon>
        <taxon>Bacillati</taxon>
        <taxon>Actinomycetota</taxon>
        <taxon>Actinomycetes</taxon>
        <taxon>Mycobacteriales</taxon>
        <taxon>Mycobacteriaceae</taxon>
        <taxon>Mycolicibacterium</taxon>
    </lineage>
</organism>
<reference evidence="1" key="2">
    <citation type="journal article" date="2013" name="PLoS ONE">
        <title>A Gene Expression Study of the Activities of Aromatic Ring-Cleavage Dioxygenases in Mycobacterium gilvum PYR-GCK to Changes in Salinity and pH during Pyrene Degradation.</title>
        <authorList>
            <person name="Badejo A.C."/>
            <person name="Badejo A.O."/>
            <person name="Shin K.H."/>
            <person name="Chai Y.G."/>
        </authorList>
    </citation>
    <scope>NUCLEOTIDE SEQUENCE [LARGE SCALE GENOMIC DNA]</scope>
    <source>
        <strain evidence="1">PYR-GCK</strain>
    </source>
</reference>
<evidence type="ECO:0000313" key="1">
    <source>
        <dbReference type="EMBL" id="ABP44456.1"/>
    </source>
</evidence>
<dbReference type="EMBL" id="CP000656">
    <property type="protein sequence ID" value="ABP44456.1"/>
    <property type="molecule type" value="Genomic_DNA"/>
</dbReference>
<protein>
    <recommendedName>
        <fullName evidence="2">Bacteriophage protein</fullName>
    </recommendedName>
</protein>
<dbReference type="HOGENOM" id="CLU_743584_0_0_11"/>
<reference evidence="1" key="1">
    <citation type="submission" date="2007-04" db="EMBL/GenBank/DDBJ databases">
        <authorList>
            <consortium name="US DOE Joint Genome Institute"/>
            <person name="Copeland A."/>
            <person name="Lucas S."/>
            <person name="Lapidus A."/>
            <person name="Barry K."/>
            <person name="Detter J.C."/>
            <person name="Glavina del Rio T."/>
            <person name="Hammon N."/>
            <person name="Israni S."/>
            <person name="Dalin E."/>
            <person name="Tice H."/>
            <person name="Pitluck S."/>
            <person name="Chain P."/>
            <person name="Malfatti S."/>
            <person name="Shin M."/>
            <person name="Vergez L."/>
            <person name="Schmutz J."/>
            <person name="Larimer F."/>
            <person name="Land M."/>
            <person name="Hauser L."/>
            <person name="Kyrpides N."/>
            <person name="Mikhailova N."/>
            <person name="Miller C."/>
            <person name="Richardson P."/>
        </authorList>
    </citation>
    <scope>NUCLEOTIDE SEQUENCE</scope>
    <source>
        <strain evidence="1">PYR-GCK</strain>
    </source>
</reference>